<gene>
    <name evidence="1" type="ORF">SAMN05421740_101398</name>
</gene>
<dbReference type="SUPFAM" id="SSF48452">
    <property type="entry name" value="TPR-like"/>
    <property type="match status" value="1"/>
</dbReference>
<evidence type="ECO:0000313" key="1">
    <source>
        <dbReference type="EMBL" id="SEK26998.1"/>
    </source>
</evidence>
<proteinExistence type="predicted"/>
<sequence length="573" mass="64672">MKAYGIILMFLIGLFITSCKDLDEMNIDPNGIAPSIANPSHLLPTVISRSGIAVTNLGFGDISGVMQHTQKDGWSGGHNDFGWQSSSHNGVWQSLYQNLSDSKEMLHKAEETNNDFFRGTALVMMAYNFGYIADLWGDAPFSEALRNDEGIMNPKYDSQFDIYKGILDYLDQANTLLSKDQGAYNTINNGQDILYAGDASKWRKFANSLSIRYSLRLSEKDPSFAQENIRKILGDPATYPLILEVADEAAFAYTGNNPSSSWPTNIVGNTDLSSDYHRRKMCATLVEEMRQYNDPRLGVWANRVELPLHLDESKSDTYDNVEDVVFTINGETTTVRCRVIGKGIVDDYIEKYDEPVNYNLDFIGMPPNWTDISLFAYNLSPSTYQGRPNPHCSMLNDIYKLASHELLKSRMLSASEVHFDLAEIALKGWGGNAESHYNDAIRTSFEAWGVAADYAAYIVQPGAAFANTLEQIITQKWVASWSAACESWFDWRRTGYPVFETVGMRAKRDVMPVRLYYPTNEETTNAEKLREALPNFEDTRYSLEEPDNEAFPVLKKNSAWSKMWLLQGTGKPW</sequence>
<dbReference type="Gene3D" id="1.25.40.390">
    <property type="match status" value="2"/>
</dbReference>
<dbReference type="Proteomes" id="UP000198916">
    <property type="component" value="Unassembled WGS sequence"/>
</dbReference>
<protein>
    <submittedName>
        <fullName evidence="1">Starch-binding associating with outer membrane</fullName>
    </submittedName>
</protein>
<keyword evidence="2" id="KW-1185">Reference proteome</keyword>
<organism evidence="1 2">
    <name type="scientific">Parapedobacter koreensis</name>
    <dbReference type="NCBI Taxonomy" id="332977"/>
    <lineage>
        <taxon>Bacteria</taxon>
        <taxon>Pseudomonadati</taxon>
        <taxon>Bacteroidota</taxon>
        <taxon>Sphingobacteriia</taxon>
        <taxon>Sphingobacteriales</taxon>
        <taxon>Sphingobacteriaceae</taxon>
        <taxon>Parapedobacter</taxon>
    </lineage>
</organism>
<dbReference type="PROSITE" id="PS51257">
    <property type="entry name" value="PROKAR_LIPOPROTEIN"/>
    <property type="match status" value="1"/>
</dbReference>
<dbReference type="RefSeq" id="WP_090602348.1">
    <property type="nucleotide sequence ID" value="NZ_FNZR01000001.1"/>
</dbReference>
<dbReference type="InterPro" id="IPR011990">
    <property type="entry name" value="TPR-like_helical_dom_sf"/>
</dbReference>
<reference evidence="2" key="1">
    <citation type="submission" date="2016-10" db="EMBL/GenBank/DDBJ databases">
        <authorList>
            <person name="Varghese N."/>
            <person name="Submissions S."/>
        </authorList>
    </citation>
    <scope>NUCLEOTIDE SEQUENCE [LARGE SCALE GENOMIC DNA]</scope>
    <source>
        <strain evidence="2">Jip14</strain>
    </source>
</reference>
<accession>A0A1H7FM02</accession>
<dbReference type="InterPro" id="IPR041662">
    <property type="entry name" value="SusD-like_2"/>
</dbReference>
<name>A0A1H7FM02_9SPHI</name>
<dbReference type="Pfam" id="PF12771">
    <property type="entry name" value="SusD-like_2"/>
    <property type="match status" value="2"/>
</dbReference>
<dbReference type="OrthoDB" id="9766256at2"/>
<dbReference type="EMBL" id="FNZR01000001">
    <property type="protein sequence ID" value="SEK26998.1"/>
    <property type="molecule type" value="Genomic_DNA"/>
</dbReference>
<evidence type="ECO:0000313" key="2">
    <source>
        <dbReference type="Proteomes" id="UP000198916"/>
    </source>
</evidence>
<dbReference type="AlphaFoldDB" id="A0A1H7FM02"/>
<dbReference type="STRING" id="332977.SAMN05421740_101398"/>